<evidence type="ECO:0000313" key="2">
    <source>
        <dbReference type="EMBL" id="SMF48073.1"/>
    </source>
</evidence>
<dbReference type="PRINTS" id="PR00080">
    <property type="entry name" value="SDRFAMILY"/>
</dbReference>
<sequence length="226" mass="24293">MPSVLVTGANRGLGLAFVESFAADGWRVHACCRHPEKCRPLQDLGEGVALHRLDVTEGLQVEALARNLADEPLDLLINNAGLGGEDEDLESLDFELWQRLLAVNVLAPARLAAAFWPAVVASSRRVIVNVSSKMGSIADNGSGGAYAYRSSKAALNMVTRNLAIELKDKGAVVVAVHPGWVRTEMGGPEAEITPEESVGGLRRLIDGLTPADSGRFFDWQGRELPW</sequence>
<evidence type="ECO:0000313" key="3">
    <source>
        <dbReference type="Proteomes" id="UP000192917"/>
    </source>
</evidence>
<comment type="similarity">
    <text evidence="1">Belongs to the short-chain dehydrogenases/reductases (SDR) family.</text>
</comment>
<dbReference type="AlphaFoldDB" id="A0A1Y6CCR2"/>
<dbReference type="InterPro" id="IPR052184">
    <property type="entry name" value="SDR_enzymes"/>
</dbReference>
<dbReference type="RefSeq" id="WP_085124272.1">
    <property type="nucleotide sequence ID" value="NZ_FWZX01000017.1"/>
</dbReference>
<proteinExistence type="inferred from homology"/>
<reference evidence="2 3" key="1">
    <citation type="submission" date="2017-04" db="EMBL/GenBank/DDBJ databases">
        <authorList>
            <person name="Afonso C.L."/>
            <person name="Miller P.J."/>
            <person name="Scott M.A."/>
            <person name="Spackman E."/>
            <person name="Goraichik I."/>
            <person name="Dimitrov K.M."/>
            <person name="Suarez D.L."/>
            <person name="Swayne D.E."/>
        </authorList>
    </citation>
    <scope>NUCLEOTIDE SEQUENCE [LARGE SCALE GENOMIC DNA]</scope>
    <source>
        <strain evidence="2 3">USBA 355</strain>
    </source>
</reference>
<dbReference type="PRINTS" id="PR00081">
    <property type="entry name" value="GDHRDH"/>
</dbReference>
<protein>
    <submittedName>
        <fullName evidence="2">NAD(P)-dependent dehydrogenase, short-chain alcohol dehydrogenase family</fullName>
    </submittedName>
</protein>
<dbReference type="PANTHER" id="PTHR45458">
    <property type="entry name" value="SHORT-CHAIN DEHYDROGENASE/REDUCTASE SDR"/>
    <property type="match status" value="1"/>
</dbReference>
<accession>A0A1Y6CCR2</accession>
<dbReference type="CDD" id="cd05325">
    <property type="entry name" value="carb_red_sniffer_like_SDR_c"/>
    <property type="match status" value="1"/>
</dbReference>
<dbReference type="Pfam" id="PF00106">
    <property type="entry name" value="adh_short"/>
    <property type="match status" value="1"/>
</dbReference>
<dbReference type="Proteomes" id="UP000192917">
    <property type="component" value="Unassembled WGS sequence"/>
</dbReference>
<name>A0A1Y6CCR2_9PROT</name>
<dbReference type="InterPro" id="IPR002347">
    <property type="entry name" value="SDR_fam"/>
</dbReference>
<evidence type="ECO:0000256" key="1">
    <source>
        <dbReference type="RuleBase" id="RU000363"/>
    </source>
</evidence>
<keyword evidence="3" id="KW-1185">Reference proteome</keyword>
<gene>
    <name evidence="2" type="ORF">SAMN05428998_11739</name>
</gene>
<dbReference type="SUPFAM" id="SSF51735">
    <property type="entry name" value="NAD(P)-binding Rossmann-fold domains"/>
    <property type="match status" value="1"/>
</dbReference>
<organism evidence="2 3">
    <name type="scientific">Tistlia consotensis USBA 355</name>
    <dbReference type="NCBI Taxonomy" id="560819"/>
    <lineage>
        <taxon>Bacteria</taxon>
        <taxon>Pseudomonadati</taxon>
        <taxon>Pseudomonadota</taxon>
        <taxon>Alphaproteobacteria</taxon>
        <taxon>Rhodospirillales</taxon>
        <taxon>Rhodovibrionaceae</taxon>
        <taxon>Tistlia</taxon>
    </lineage>
</organism>
<dbReference type="GO" id="GO:0016616">
    <property type="term" value="F:oxidoreductase activity, acting on the CH-OH group of donors, NAD or NADP as acceptor"/>
    <property type="evidence" value="ECO:0007669"/>
    <property type="project" value="TreeGrafter"/>
</dbReference>
<dbReference type="PANTHER" id="PTHR45458:SF1">
    <property type="entry name" value="SHORT CHAIN DEHYDROGENASE"/>
    <property type="match status" value="1"/>
</dbReference>
<dbReference type="STRING" id="560819.SAMN05428998_11739"/>
<dbReference type="Gene3D" id="3.40.50.720">
    <property type="entry name" value="NAD(P)-binding Rossmann-like Domain"/>
    <property type="match status" value="1"/>
</dbReference>
<dbReference type="EMBL" id="FWZX01000017">
    <property type="protein sequence ID" value="SMF48073.1"/>
    <property type="molecule type" value="Genomic_DNA"/>
</dbReference>
<dbReference type="InterPro" id="IPR036291">
    <property type="entry name" value="NAD(P)-bd_dom_sf"/>
</dbReference>